<feature type="transmembrane region" description="Helical" evidence="6">
    <location>
        <begin position="337"/>
        <end position="357"/>
    </location>
</feature>
<keyword evidence="2" id="KW-1003">Cell membrane</keyword>
<evidence type="ECO:0000256" key="1">
    <source>
        <dbReference type="ARBA" id="ARBA00004651"/>
    </source>
</evidence>
<feature type="transmembrane region" description="Helical" evidence="6">
    <location>
        <begin position="645"/>
        <end position="664"/>
    </location>
</feature>
<feature type="transmembrane region" description="Helical" evidence="6">
    <location>
        <begin position="694"/>
        <end position="713"/>
    </location>
</feature>
<dbReference type="AlphaFoldDB" id="A0A0G3GND4"/>
<feature type="domain" description="SSD" evidence="7">
    <location>
        <begin position="221"/>
        <end position="388"/>
    </location>
</feature>
<dbReference type="PROSITE" id="PS50156">
    <property type="entry name" value="SSD"/>
    <property type="match status" value="1"/>
</dbReference>
<protein>
    <submittedName>
        <fullName evidence="8">Putative RND superfamily drug exporter</fullName>
    </submittedName>
</protein>
<dbReference type="Proteomes" id="UP000035368">
    <property type="component" value="Chromosome"/>
</dbReference>
<evidence type="ECO:0000313" key="9">
    <source>
        <dbReference type="Proteomes" id="UP000035368"/>
    </source>
</evidence>
<dbReference type="InterPro" id="IPR000731">
    <property type="entry name" value="SSD"/>
</dbReference>
<feature type="transmembrane region" description="Helical" evidence="6">
    <location>
        <begin position="219"/>
        <end position="239"/>
    </location>
</feature>
<dbReference type="STRING" id="1050174.CEPID_04190"/>
<dbReference type="PATRIC" id="fig|1050174.4.peg.850"/>
<dbReference type="SUPFAM" id="SSF82866">
    <property type="entry name" value="Multidrug efflux transporter AcrB transmembrane domain"/>
    <property type="match status" value="2"/>
</dbReference>
<evidence type="ECO:0000256" key="2">
    <source>
        <dbReference type="ARBA" id="ARBA00022475"/>
    </source>
</evidence>
<keyword evidence="9" id="KW-1185">Reference proteome</keyword>
<feature type="transmembrane region" description="Helical" evidence="6">
    <location>
        <begin position="21"/>
        <end position="42"/>
    </location>
</feature>
<dbReference type="KEGG" id="cei:CEPID_04190"/>
<dbReference type="InterPro" id="IPR004869">
    <property type="entry name" value="MMPL_dom"/>
</dbReference>
<feature type="transmembrane region" description="Helical" evidence="6">
    <location>
        <begin position="363"/>
        <end position="389"/>
    </location>
</feature>
<organism evidence="8 9">
    <name type="scientific">Corynebacterium epidermidicanis</name>
    <dbReference type="NCBI Taxonomy" id="1050174"/>
    <lineage>
        <taxon>Bacteria</taxon>
        <taxon>Bacillati</taxon>
        <taxon>Actinomycetota</taxon>
        <taxon>Actinomycetes</taxon>
        <taxon>Mycobacteriales</taxon>
        <taxon>Corynebacteriaceae</taxon>
        <taxon>Corynebacterium</taxon>
    </lineage>
</organism>
<dbReference type="Gene3D" id="1.20.1640.10">
    <property type="entry name" value="Multidrug efflux transporter AcrB transmembrane domain"/>
    <property type="match status" value="2"/>
</dbReference>
<feature type="transmembrane region" description="Helical" evidence="6">
    <location>
        <begin position="610"/>
        <end position="633"/>
    </location>
</feature>
<dbReference type="PANTHER" id="PTHR33406">
    <property type="entry name" value="MEMBRANE PROTEIN MJ1562-RELATED"/>
    <property type="match status" value="1"/>
</dbReference>
<keyword evidence="3 6" id="KW-0812">Transmembrane</keyword>
<feature type="transmembrane region" description="Helical" evidence="6">
    <location>
        <begin position="269"/>
        <end position="291"/>
    </location>
</feature>
<comment type="subcellular location">
    <subcellularLocation>
        <location evidence="1">Cell membrane</location>
        <topology evidence="1">Multi-pass membrane protein</topology>
    </subcellularLocation>
</comment>
<evidence type="ECO:0000259" key="7">
    <source>
        <dbReference type="PROSITE" id="PS50156"/>
    </source>
</evidence>
<evidence type="ECO:0000256" key="5">
    <source>
        <dbReference type="ARBA" id="ARBA00023136"/>
    </source>
</evidence>
<feature type="transmembrane region" description="Helical" evidence="6">
    <location>
        <begin position="426"/>
        <end position="443"/>
    </location>
</feature>
<name>A0A0G3GND4_9CORY</name>
<dbReference type="GO" id="GO:0005886">
    <property type="term" value="C:plasma membrane"/>
    <property type="evidence" value="ECO:0007669"/>
    <property type="project" value="UniProtKB-SubCell"/>
</dbReference>
<dbReference type="PANTHER" id="PTHR33406:SF13">
    <property type="entry name" value="MEMBRANE PROTEIN YDFJ"/>
    <property type="match status" value="1"/>
</dbReference>
<gene>
    <name evidence="8" type="primary">mmpL2</name>
    <name evidence="8" type="ORF">CEPID_04190</name>
</gene>
<evidence type="ECO:0000256" key="4">
    <source>
        <dbReference type="ARBA" id="ARBA00022989"/>
    </source>
</evidence>
<keyword evidence="5 6" id="KW-0472">Membrane</keyword>
<feature type="transmembrane region" description="Helical" evidence="6">
    <location>
        <begin position="584"/>
        <end position="603"/>
    </location>
</feature>
<evidence type="ECO:0000313" key="8">
    <source>
        <dbReference type="EMBL" id="AKK02711.1"/>
    </source>
</evidence>
<keyword evidence="4 6" id="KW-1133">Transmembrane helix</keyword>
<dbReference type="EMBL" id="CP011541">
    <property type="protein sequence ID" value="AKK02711.1"/>
    <property type="molecule type" value="Genomic_DNA"/>
</dbReference>
<dbReference type="Pfam" id="PF03176">
    <property type="entry name" value="MMPL"/>
    <property type="match status" value="2"/>
</dbReference>
<sequence>MLSGLLYRLGSGSYRHRGLMSGIWLVLFGVLLTVVLSSPISFSSDFTLPQLPATQTRAKMDERFPPVGPSASTSTAQVIIQVPEGETLADPDHAQRIAQLIAALRELPGITKDAPINTPQERANELRERVFREEKQYGLPSSVIEGDFRNISPVNNANDTGIFEITLDLGPDGKVPDEVVDKAADTLAQFNSPEFAVGYSGGPFSDGDTAQQFNMESEAIGLLIAALVITVTLGSLLAAGIPLTTAVFGILLSIAGIALAARHTASVNFLAPTFSIMLGLAVGIDYSLFVLARFRSELVRKTGYDISPRERAEHLRELPKAAFADAMGIAVSTAGRSIIFAGATVVVALASLCVFRISFLSGLALTAASTVAISVAIALTFLPAVTAWCGRKTFSRPLPIFRAPDPEDERPTFGLRWVRAIRKHPALFLIPAVLFLALCALPARDMQVAMPTDSTAPLGTPTRTAADMIERGFGPGRNYPMVALVDLAEVPQDQRKQTILQVGSKIRKIDGVQHVQAVRGTDTLDTVELLVTTKYSATDPRAASIVHRLRENAEQVEASTNASYGVTSMTAVFVDLTILLKQALIPYLAIVLALAFVLLGIMFRSLWIPLIATIGFLLSMSATFGITVALFQHGAFGLVSDPQPLISFLPIILVGLVFGLAMDYQVFLVSRMREGWDFGKTAGNAVANGFKHSVRVVTAAALIMVGVFSSFLLHDVAFIKTMSFALATAILLDAFLVRMTILPAVMFLLDEQVWKIPFRSSR</sequence>
<feature type="transmembrane region" description="Helical" evidence="6">
    <location>
        <begin position="725"/>
        <end position="749"/>
    </location>
</feature>
<evidence type="ECO:0000256" key="3">
    <source>
        <dbReference type="ARBA" id="ARBA00022692"/>
    </source>
</evidence>
<evidence type="ECO:0000256" key="6">
    <source>
        <dbReference type="SAM" id="Phobius"/>
    </source>
</evidence>
<accession>A0A0G3GND4</accession>
<proteinExistence type="predicted"/>
<dbReference type="InterPro" id="IPR050545">
    <property type="entry name" value="Mycobact_MmpL"/>
</dbReference>
<feature type="transmembrane region" description="Helical" evidence="6">
    <location>
        <begin position="246"/>
        <end position="263"/>
    </location>
</feature>
<reference evidence="8 9" key="1">
    <citation type="submission" date="2015-05" db="EMBL/GenBank/DDBJ databases">
        <title>Complete genome sequence of Corynebacterium epidermidicanis DSM 45586, isolated from the skin of a dog suffering from pruritus.</title>
        <authorList>
            <person name="Ruckert C."/>
            <person name="Albersmeier A."/>
            <person name="Winkler A."/>
            <person name="Tauch A."/>
        </authorList>
    </citation>
    <scope>NUCLEOTIDE SEQUENCE [LARGE SCALE GENOMIC DNA]</scope>
    <source>
        <strain evidence="8 9">DSM 45586</strain>
    </source>
</reference>